<dbReference type="HOGENOM" id="CLU_195817_0_0_9"/>
<evidence type="ECO:0000313" key="3">
    <source>
        <dbReference type="Proteomes" id="UP000019772"/>
    </source>
</evidence>
<dbReference type="EMBL" id="CP004078">
    <property type="protein sequence ID" value="AHV97000.1"/>
    <property type="molecule type" value="Genomic_DNA"/>
</dbReference>
<name>X4ZJX4_9BACL</name>
<gene>
    <name evidence="2" type="ORF">PSAB_10350</name>
</gene>
<evidence type="ECO:0000313" key="2">
    <source>
        <dbReference type="EMBL" id="AHV97000.1"/>
    </source>
</evidence>
<proteinExistence type="predicted"/>
<feature type="compositionally biased region" description="Basic and acidic residues" evidence="1">
    <location>
        <begin position="13"/>
        <end position="27"/>
    </location>
</feature>
<protein>
    <submittedName>
        <fullName evidence="2">Uncharacterized protein</fullName>
    </submittedName>
</protein>
<dbReference type="STRING" id="1268072.PSAB_10350"/>
<dbReference type="KEGG" id="psab:PSAB_10350"/>
<dbReference type="OrthoDB" id="2642462at2"/>
<reference evidence="2 3" key="1">
    <citation type="journal article" date="2014" name="PLoS Genet.">
        <title>Comparative Genomic Analysis of N2-Fixing and Non-N2-Fixing Paenibacillus spp.: Organization, Evolution and Expression of the Nitrogen Fixation Genes.</title>
        <authorList>
            <person name="Xie J.B."/>
            <person name="Du Z."/>
            <person name="Bai L."/>
            <person name="Tian C."/>
            <person name="Zhang Y."/>
            <person name="Xie J.Y."/>
            <person name="Wang T."/>
            <person name="Liu X."/>
            <person name="Chen X."/>
            <person name="Cheng Q."/>
            <person name="Chen S."/>
            <person name="Li J."/>
        </authorList>
    </citation>
    <scope>NUCLEOTIDE SEQUENCE [LARGE SCALE GENOMIC DNA]</scope>
    <source>
        <strain evidence="2 3">T27</strain>
    </source>
</reference>
<dbReference type="AlphaFoldDB" id="X4ZJX4"/>
<accession>X4ZJX4</accession>
<evidence type="ECO:0000256" key="1">
    <source>
        <dbReference type="SAM" id="MobiDB-lite"/>
    </source>
</evidence>
<feature type="region of interest" description="Disordered" evidence="1">
    <location>
        <begin position="1"/>
        <end position="34"/>
    </location>
</feature>
<dbReference type="Proteomes" id="UP000019772">
    <property type="component" value="Chromosome"/>
</dbReference>
<keyword evidence="3" id="KW-1185">Reference proteome</keyword>
<organism evidence="2 3">
    <name type="scientific">Paenibacillus sabinae T27</name>
    <dbReference type="NCBI Taxonomy" id="1268072"/>
    <lineage>
        <taxon>Bacteria</taxon>
        <taxon>Bacillati</taxon>
        <taxon>Bacillota</taxon>
        <taxon>Bacilli</taxon>
        <taxon>Bacillales</taxon>
        <taxon>Paenibacillaceae</taxon>
        <taxon>Paenibacillus</taxon>
    </lineage>
</organism>
<sequence length="61" mass="7039">MRDRNRNARYRQNRQDAPHGAALEKKYGPYSGVRSDMKLETLRKLQDGPLQSPAIKEQSPN</sequence>
<dbReference type="RefSeq" id="WP_025334537.1">
    <property type="nucleotide sequence ID" value="NZ_CP004078.1"/>
</dbReference>